<sequence length="81" mass="9301">MTNKTIHTWLAFIIYAALMTAGFVWTTYLREAPYEIFAKMFTYGFGFYAGKRLAQKGKWFANGTSKPGDNSLPLDFDRSEK</sequence>
<organism evidence="2">
    <name type="scientific">viral metagenome</name>
    <dbReference type="NCBI Taxonomy" id="1070528"/>
    <lineage>
        <taxon>unclassified sequences</taxon>
        <taxon>metagenomes</taxon>
        <taxon>organismal metagenomes</taxon>
    </lineage>
</organism>
<proteinExistence type="predicted"/>
<name>A0A6M3K9I9_9ZZZZ</name>
<dbReference type="EMBL" id="MT142339">
    <property type="protein sequence ID" value="QJA78490.1"/>
    <property type="molecule type" value="Genomic_DNA"/>
</dbReference>
<accession>A0A6M3K9I9</accession>
<evidence type="ECO:0000313" key="2">
    <source>
        <dbReference type="EMBL" id="QJA78490.1"/>
    </source>
</evidence>
<feature type="transmembrane region" description="Helical" evidence="1">
    <location>
        <begin position="6"/>
        <end position="29"/>
    </location>
</feature>
<dbReference type="AlphaFoldDB" id="A0A6M3K9I9"/>
<protein>
    <submittedName>
        <fullName evidence="2">Uncharacterized protein</fullName>
    </submittedName>
</protein>
<keyword evidence="1" id="KW-0472">Membrane</keyword>
<reference evidence="2" key="1">
    <citation type="submission" date="2020-03" db="EMBL/GenBank/DDBJ databases">
        <title>The deep terrestrial virosphere.</title>
        <authorList>
            <person name="Holmfeldt K."/>
            <person name="Nilsson E."/>
            <person name="Simone D."/>
            <person name="Lopez-Fernandez M."/>
            <person name="Wu X."/>
            <person name="de Brujin I."/>
            <person name="Lundin D."/>
            <person name="Andersson A."/>
            <person name="Bertilsson S."/>
            <person name="Dopson M."/>
        </authorList>
    </citation>
    <scope>NUCLEOTIDE SEQUENCE</scope>
    <source>
        <strain evidence="2">MM415A01066</strain>
    </source>
</reference>
<keyword evidence="1" id="KW-1133">Transmembrane helix</keyword>
<gene>
    <name evidence="2" type="ORF">MM415A01066_0005</name>
</gene>
<keyword evidence="1" id="KW-0812">Transmembrane</keyword>
<evidence type="ECO:0000256" key="1">
    <source>
        <dbReference type="SAM" id="Phobius"/>
    </source>
</evidence>